<dbReference type="SUPFAM" id="SSF55729">
    <property type="entry name" value="Acyl-CoA N-acyltransferases (Nat)"/>
    <property type="match status" value="1"/>
</dbReference>
<keyword evidence="3" id="KW-1185">Reference proteome</keyword>
<dbReference type="Pfam" id="PF00583">
    <property type="entry name" value="Acetyltransf_1"/>
    <property type="match status" value="1"/>
</dbReference>
<evidence type="ECO:0000313" key="2">
    <source>
        <dbReference type="EMBL" id="AAP09668.1"/>
    </source>
</evidence>
<dbReference type="KEGG" id="bce:BC2714"/>
<feature type="domain" description="N-acetyltransferase" evidence="1">
    <location>
        <begin position="9"/>
        <end position="184"/>
    </location>
</feature>
<dbReference type="PROSITE" id="PS51186">
    <property type="entry name" value="GNAT"/>
    <property type="match status" value="1"/>
</dbReference>
<keyword evidence="2" id="KW-0012">Acyltransferase</keyword>
<sequence length="192" mass="21958">MEIEFMTNVAVRRPNLNDVDELYLFFRIVITNTYKNEGLSQSLDDIENEINSKKQYLKSDFDSNGEGRYFLLAIDTSNDKIIGTIEIGPASTLINSCTGGVLKNLYEIGTVFILPEYQRKGIGSLLLHTMFLTLLSRGITEYCLDSGYKNAQSIWTKKFGKPSYVLKDYWGESSDHMIWKKSLHDTPIIFEL</sequence>
<name>Q81CN8_BACCR</name>
<dbReference type="EC" id="2.3.1.-" evidence="2"/>
<dbReference type="GO" id="GO:0016747">
    <property type="term" value="F:acyltransferase activity, transferring groups other than amino-acyl groups"/>
    <property type="evidence" value="ECO:0000318"/>
    <property type="project" value="GO_Central"/>
</dbReference>
<gene>
    <name evidence="2" type="ordered locus">BC_2714</name>
</gene>
<proteinExistence type="predicted"/>
<dbReference type="Proteomes" id="UP000001417">
    <property type="component" value="Chromosome"/>
</dbReference>
<accession>Q81CN8</accession>
<dbReference type="CDD" id="cd04301">
    <property type="entry name" value="NAT_SF"/>
    <property type="match status" value="1"/>
</dbReference>
<evidence type="ECO:0000313" key="3">
    <source>
        <dbReference type="Proteomes" id="UP000001417"/>
    </source>
</evidence>
<keyword evidence="2" id="KW-0808">Transferase</keyword>
<organism evidence="2 3">
    <name type="scientific">Bacillus cereus (strain ATCC 14579 / DSM 31 / CCUG 7414 / JCM 2152 / NBRC 15305 / NCIMB 9373 / NCTC 2599 / NRRL B-3711)</name>
    <dbReference type="NCBI Taxonomy" id="226900"/>
    <lineage>
        <taxon>Bacteria</taxon>
        <taxon>Bacillati</taxon>
        <taxon>Bacillota</taxon>
        <taxon>Bacilli</taxon>
        <taxon>Bacillales</taxon>
        <taxon>Bacillaceae</taxon>
        <taxon>Bacillus</taxon>
        <taxon>Bacillus cereus group</taxon>
    </lineage>
</organism>
<dbReference type="Gene3D" id="3.40.630.30">
    <property type="match status" value="1"/>
</dbReference>
<protein>
    <submittedName>
        <fullName evidence="2">Acetyltransferase</fullName>
        <ecNumber evidence="2">2.3.1.-</ecNumber>
    </submittedName>
</protein>
<reference evidence="2 3" key="1">
    <citation type="journal article" date="2003" name="Nature">
        <title>Genome sequence of Bacillus cereus and comparative analysis with Bacillus anthracis.</title>
        <authorList>
            <person name="Ivanova N."/>
            <person name="Sorokin A."/>
            <person name="Anderson I."/>
            <person name="Galleron N."/>
            <person name="Candelon B."/>
            <person name="Kapatral V."/>
            <person name="Bhattacharyya A."/>
            <person name="Reznik G."/>
            <person name="Mikhailova N."/>
            <person name="Lapidus A."/>
            <person name="Chu L."/>
            <person name="Mazur M."/>
            <person name="Goltsman E."/>
            <person name="Larsen N."/>
            <person name="D'Souza M."/>
            <person name="Walunas T."/>
            <person name="Grechkin Y."/>
            <person name="Pusch G."/>
            <person name="Haselkorn R."/>
            <person name="Fonstein M."/>
            <person name="Ehrlich S.D."/>
            <person name="Overbeek R."/>
            <person name="Kyrpides N."/>
        </authorList>
    </citation>
    <scope>NUCLEOTIDE SEQUENCE [LARGE SCALE GENOMIC DNA]</scope>
    <source>
        <strain evidence="3">ATCC 14579 / DSM 31 / CCUG 7414 / JCM 2152 / NBRC 15305 / NCIMB 9373 / NCTC 2599 / NRRL B-3711</strain>
    </source>
</reference>
<dbReference type="PATRIC" id="fig|226900.8.peg.2765"/>
<dbReference type="HOGENOM" id="CLU_127641_0_0_9"/>
<dbReference type="AlphaFoldDB" id="Q81CN8"/>
<dbReference type="EMBL" id="AE016877">
    <property type="protein sequence ID" value="AAP09668.1"/>
    <property type="molecule type" value="Genomic_DNA"/>
</dbReference>
<dbReference type="InterPro" id="IPR016181">
    <property type="entry name" value="Acyl_CoA_acyltransferase"/>
</dbReference>
<dbReference type="InterPro" id="IPR000182">
    <property type="entry name" value="GNAT_dom"/>
</dbReference>
<evidence type="ECO:0000259" key="1">
    <source>
        <dbReference type="PROSITE" id="PS51186"/>
    </source>
</evidence>